<evidence type="ECO:0000313" key="3">
    <source>
        <dbReference type="EMBL" id="CAD7053297.1"/>
    </source>
</evidence>
<dbReference type="Gene3D" id="3.40.50.720">
    <property type="entry name" value="NAD(P)-binding Rossmann-like Domain"/>
    <property type="match status" value="1"/>
</dbReference>
<dbReference type="NCBIfam" id="NF005559">
    <property type="entry name" value="PRK07231.1"/>
    <property type="match status" value="1"/>
</dbReference>
<proteinExistence type="inferred from homology"/>
<keyword evidence="2" id="KW-0560">Oxidoreductase</keyword>
<dbReference type="NCBIfam" id="NF004791">
    <property type="entry name" value="PRK06138.1"/>
    <property type="match status" value="1"/>
</dbReference>
<comment type="caution">
    <text evidence="3">The sequence shown here is derived from an EMBL/GenBank/DDBJ whole genome shotgun (WGS) entry which is preliminary data.</text>
</comment>
<reference evidence="3 4" key="1">
    <citation type="submission" date="2020-11" db="EMBL/GenBank/DDBJ databases">
        <authorList>
            <person name="Lassalle F."/>
        </authorList>
    </citation>
    <scope>NUCLEOTIDE SEQUENCE [LARGE SCALE GENOMIC DNA]</scope>
    <source>
        <strain evidence="3 4">AB21</strain>
    </source>
</reference>
<dbReference type="EMBL" id="CABFWE030000013">
    <property type="protein sequence ID" value="CAD7053297.1"/>
    <property type="molecule type" value="Genomic_DNA"/>
</dbReference>
<evidence type="ECO:0000256" key="1">
    <source>
        <dbReference type="ARBA" id="ARBA00006484"/>
    </source>
</evidence>
<dbReference type="PANTHER" id="PTHR43669">
    <property type="entry name" value="5-KETO-D-GLUCONATE 5-REDUCTASE"/>
    <property type="match status" value="1"/>
</dbReference>
<dbReference type="InterPro" id="IPR020904">
    <property type="entry name" value="Sc_DH/Rdtase_CS"/>
</dbReference>
<dbReference type="PANTHER" id="PTHR43669:SF8">
    <property type="entry name" value="SHORT-CHAIN TYPE DEHYDROGENASE_REDUCTASE-RELATED"/>
    <property type="match status" value="1"/>
</dbReference>
<dbReference type="PRINTS" id="PR00080">
    <property type="entry name" value="SDRFAMILY"/>
</dbReference>
<dbReference type="SUPFAM" id="SSF51735">
    <property type="entry name" value="NAD(P)-binding Rossmann-fold domains"/>
    <property type="match status" value="1"/>
</dbReference>
<name>A0ABN7JXJ8_9HYPH</name>
<gene>
    <name evidence="3" type="ORF">RHAB21_04482</name>
</gene>
<evidence type="ECO:0000313" key="4">
    <source>
        <dbReference type="Proteomes" id="UP000601041"/>
    </source>
</evidence>
<dbReference type="Proteomes" id="UP000601041">
    <property type="component" value="Unassembled WGS sequence"/>
</dbReference>
<dbReference type="InterPro" id="IPR036291">
    <property type="entry name" value="NAD(P)-bd_dom_sf"/>
</dbReference>
<dbReference type="CDD" id="cd05233">
    <property type="entry name" value="SDR_c"/>
    <property type="match status" value="1"/>
</dbReference>
<dbReference type="PROSITE" id="PS00061">
    <property type="entry name" value="ADH_SHORT"/>
    <property type="match status" value="1"/>
</dbReference>
<comment type="similarity">
    <text evidence="1">Belongs to the short-chain dehydrogenases/reductases (SDR) family.</text>
</comment>
<accession>A0ABN7JXJ8</accession>
<dbReference type="RefSeq" id="WP_244665881.1">
    <property type="nucleotide sequence ID" value="NZ_CABFWE030000013.1"/>
</dbReference>
<protein>
    <submittedName>
        <fullName evidence="3">Short-chain dehydrogenase</fullName>
    </submittedName>
</protein>
<dbReference type="InterPro" id="IPR002347">
    <property type="entry name" value="SDR_fam"/>
</dbReference>
<evidence type="ECO:0000256" key="2">
    <source>
        <dbReference type="ARBA" id="ARBA00023002"/>
    </source>
</evidence>
<keyword evidence="4" id="KW-1185">Reference proteome</keyword>
<dbReference type="Pfam" id="PF13561">
    <property type="entry name" value="adh_short_C2"/>
    <property type="match status" value="1"/>
</dbReference>
<dbReference type="PRINTS" id="PR00081">
    <property type="entry name" value="GDHRDH"/>
</dbReference>
<sequence length="253" mass="26399">MDMFLTDKSVIVTGAGSGIGAATARLFIEEGARVVVADFDADAAARIASELGPKAVSFQVDVCSENDCKALAAFADKTFGGIDILVNNAGRGILGTVENTTLQDWNAIMEVNVNGVYLCSKHAIPIMRRGGGGAIVNTASNIAMAVAIKDRAAYVAAKGAVASMTRAMALDFADDNIRVNSVAPGVIWSSYFGKMLTEVSDPEAFKAGLRARAPTNRWGEPIEIGNAIIWLASSRASYATGTMLTVDGGASIW</sequence>
<organism evidence="3 4">
    <name type="scientific">Pseudorhizobium halotolerans</name>
    <dbReference type="NCBI Taxonomy" id="1233081"/>
    <lineage>
        <taxon>Bacteria</taxon>
        <taxon>Pseudomonadati</taxon>
        <taxon>Pseudomonadota</taxon>
        <taxon>Alphaproteobacteria</taxon>
        <taxon>Hyphomicrobiales</taxon>
        <taxon>Rhizobiaceae</taxon>
        <taxon>Rhizobium/Agrobacterium group</taxon>
        <taxon>Pseudorhizobium</taxon>
    </lineage>
</organism>